<reference evidence="3" key="1">
    <citation type="journal article" date="2013" name="Science">
        <title>The Amborella genome and the evolution of flowering plants.</title>
        <authorList>
            <consortium name="Amborella Genome Project"/>
        </authorList>
    </citation>
    <scope>NUCLEOTIDE SEQUENCE [LARGE SCALE GENOMIC DNA]</scope>
</reference>
<name>W1NIA0_AMBTC</name>
<feature type="region of interest" description="Disordered" evidence="1">
    <location>
        <begin position="1"/>
        <end position="20"/>
    </location>
</feature>
<dbReference type="AlphaFoldDB" id="W1NIA0"/>
<sequence length="117" mass="13175">MEELKNRANHDDIEPGESKNQENYDVTWRFVELGESKKRVIFSISLKQPMEESKNRANHDVTWRFVEPGESKNGAIFGISLKSAHGIACSIVEPSKEQGDCRYFTGTGIGSVDSRVK</sequence>
<evidence type="ECO:0000313" key="2">
    <source>
        <dbReference type="EMBL" id="ERM95517.1"/>
    </source>
</evidence>
<protein>
    <submittedName>
        <fullName evidence="2">Uncharacterized protein</fullName>
    </submittedName>
</protein>
<keyword evidence="3" id="KW-1185">Reference proteome</keyword>
<accession>W1NIA0</accession>
<dbReference type="EMBL" id="KI397475">
    <property type="protein sequence ID" value="ERM95517.1"/>
    <property type="molecule type" value="Genomic_DNA"/>
</dbReference>
<evidence type="ECO:0000256" key="1">
    <source>
        <dbReference type="SAM" id="MobiDB-lite"/>
    </source>
</evidence>
<dbReference type="Proteomes" id="UP000017836">
    <property type="component" value="Unassembled WGS sequence"/>
</dbReference>
<organism evidence="2 3">
    <name type="scientific">Amborella trichopoda</name>
    <dbReference type="NCBI Taxonomy" id="13333"/>
    <lineage>
        <taxon>Eukaryota</taxon>
        <taxon>Viridiplantae</taxon>
        <taxon>Streptophyta</taxon>
        <taxon>Embryophyta</taxon>
        <taxon>Tracheophyta</taxon>
        <taxon>Spermatophyta</taxon>
        <taxon>Magnoliopsida</taxon>
        <taxon>Amborellales</taxon>
        <taxon>Amborellaceae</taxon>
        <taxon>Amborella</taxon>
    </lineage>
</organism>
<dbReference type="Gramene" id="ERM95517">
    <property type="protein sequence ID" value="ERM95517"/>
    <property type="gene ID" value="AMTR_s00151p00089250"/>
</dbReference>
<proteinExistence type="predicted"/>
<evidence type="ECO:0000313" key="3">
    <source>
        <dbReference type="Proteomes" id="UP000017836"/>
    </source>
</evidence>
<dbReference type="HOGENOM" id="CLU_2088113_0_0_1"/>
<gene>
    <name evidence="2" type="ORF">AMTR_s00151p00089250</name>
</gene>